<keyword evidence="2" id="KW-1185">Reference proteome</keyword>
<dbReference type="EMBL" id="JANAKD010000398">
    <property type="protein sequence ID" value="KAJ3494249.1"/>
    <property type="molecule type" value="Genomic_DNA"/>
</dbReference>
<organism evidence="1 2">
    <name type="scientific">Lecanicillium saksenae</name>
    <dbReference type="NCBI Taxonomy" id="468837"/>
    <lineage>
        <taxon>Eukaryota</taxon>
        <taxon>Fungi</taxon>
        <taxon>Dikarya</taxon>
        <taxon>Ascomycota</taxon>
        <taxon>Pezizomycotina</taxon>
        <taxon>Sordariomycetes</taxon>
        <taxon>Hypocreomycetidae</taxon>
        <taxon>Hypocreales</taxon>
        <taxon>Cordycipitaceae</taxon>
        <taxon>Lecanicillium</taxon>
    </lineage>
</organism>
<reference evidence="1" key="1">
    <citation type="submission" date="2022-07" db="EMBL/GenBank/DDBJ databases">
        <title>Genome Sequence of Lecanicillium saksenae.</title>
        <authorList>
            <person name="Buettner E."/>
        </authorList>
    </citation>
    <scope>NUCLEOTIDE SEQUENCE</scope>
    <source>
        <strain evidence="1">VT-O1</strain>
    </source>
</reference>
<evidence type="ECO:0000313" key="1">
    <source>
        <dbReference type="EMBL" id="KAJ3494249.1"/>
    </source>
</evidence>
<accession>A0ACC1QZV9</accession>
<name>A0ACC1QZV9_9HYPO</name>
<gene>
    <name evidence="1" type="ORF">NLG97_g4202</name>
</gene>
<comment type="caution">
    <text evidence="1">The sequence shown here is derived from an EMBL/GenBank/DDBJ whole genome shotgun (WGS) entry which is preliminary data.</text>
</comment>
<sequence length="429" mass="47077">MSSDSPKGPEPPQSSSGSSVPATSSSSTFFSQTPTRLRPPRSLPPWIDSYEDKYDDAVISSLNNISAPPRAVAPQPNSVPQDPCRRVSKDGYIDTEDPTLGPAQKIRARIPHFLRHGRASIRGRKWDHLRSAEPVIVGWHIPTPWQPSATWHDFITASSWGRPQDERSRVVAPEYLDDLYPNFNRQTALDLDMTRPRQSKRGRALAPYKRLWMMALRHSLSPLIFRLIVIITSIIALGVAARIIHLETIANNRGAESTQSAFAVVVDTVAIPYSTYMIWDEYTGKPLGLRSAVDKMSLILLDLFFIIFKSASTALAFEALVYHNILLVSIRNLADTLAAFMLIGLVAWAMNLSVNIFRVIEKLGGREDDSSHAPGGAVKQGKTSRDVKCTGGTASNTMGPRPTLPPMVGGAERNAVTFVGALAGLAFLL</sequence>
<proteinExistence type="predicted"/>
<protein>
    <submittedName>
        <fullName evidence="1">Uncharacterized protein</fullName>
    </submittedName>
</protein>
<dbReference type="Proteomes" id="UP001148737">
    <property type="component" value="Unassembled WGS sequence"/>
</dbReference>
<evidence type="ECO:0000313" key="2">
    <source>
        <dbReference type="Proteomes" id="UP001148737"/>
    </source>
</evidence>